<dbReference type="STRING" id="631454.N177_3389"/>
<dbReference type="EMBL" id="AWXZ01000039">
    <property type="protein sequence ID" value="ESR23321.1"/>
    <property type="molecule type" value="Genomic_DNA"/>
</dbReference>
<evidence type="ECO:0000313" key="3">
    <source>
        <dbReference type="EMBL" id="ESR23321.1"/>
    </source>
</evidence>
<dbReference type="InterPro" id="IPR002563">
    <property type="entry name" value="Flavin_Rdtase-like_dom"/>
</dbReference>
<dbReference type="OrthoDB" id="9792858at2"/>
<evidence type="ECO:0000256" key="1">
    <source>
        <dbReference type="ARBA" id="ARBA00023002"/>
    </source>
</evidence>
<gene>
    <name evidence="3" type="ORF">N177_3389</name>
</gene>
<comment type="caution">
    <text evidence="3">The sequence shown here is derived from an EMBL/GenBank/DDBJ whole genome shotgun (WGS) entry which is preliminary data.</text>
</comment>
<dbReference type="Proteomes" id="UP000017819">
    <property type="component" value="Unassembled WGS sequence"/>
</dbReference>
<dbReference type="RefSeq" id="WP_023433507.1">
    <property type="nucleotide sequence ID" value="NZ_AWXZ01000039.1"/>
</dbReference>
<reference evidence="3 4" key="1">
    <citation type="journal article" date="2014" name="Genome Announc.">
        <title>Draft Genome Sequence of Lutibaculum baratangense Strain AMV1T, Isolated from a Mud Volcano in Andamans, India.</title>
        <authorList>
            <person name="Singh A."/>
            <person name="Sreenivas A."/>
            <person name="Sathyanarayana Reddy G."/>
            <person name="Pinnaka A.K."/>
            <person name="Shivaji S."/>
        </authorList>
    </citation>
    <scope>NUCLEOTIDE SEQUENCE [LARGE SCALE GENOMIC DNA]</scope>
    <source>
        <strain evidence="3 4">AMV1</strain>
    </source>
</reference>
<dbReference type="PATRIC" id="fig|631454.5.peg.3349"/>
<dbReference type="InterPro" id="IPR050268">
    <property type="entry name" value="NADH-dep_flavin_reductase"/>
</dbReference>
<keyword evidence="4" id="KW-1185">Reference proteome</keyword>
<proteinExistence type="predicted"/>
<name>V4RAW4_9HYPH</name>
<dbReference type="PANTHER" id="PTHR30466">
    <property type="entry name" value="FLAVIN REDUCTASE"/>
    <property type="match status" value="1"/>
</dbReference>
<dbReference type="EC" id="1.14.13.-" evidence="3"/>
<evidence type="ECO:0000259" key="2">
    <source>
        <dbReference type="SMART" id="SM00903"/>
    </source>
</evidence>
<organism evidence="3 4">
    <name type="scientific">Lutibaculum baratangense AMV1</name>
    <dbReference type="NCBI Taxonomy" id="631454"/>
    <lineage>
        <taxon>Bacteria</taxon>
        <taxon>Pseudomonadati</taxon>
        <taxon>Pseudomonadota</taxon>
        <taxon>Alphaproteobacteria</taxon>
        <taxon>Hyphomicrobiales</taxon>
        <taxon>Tepidamorphaceae</taxon>
        <taxon>Lutibaculum</taxon>
    </lineage>
</organism>
<dbReference type="GO" id="GO:0010181">
    <property type="term" value="F:FMN binding"/>
    <property type="evidence" value="ECO:0007669"/>
    <property type="project" value="InterPro"/>
</dbReference>
<dbReference type="SUPFAM" id="SSF50475">
    <property type="entry name" value="FMN-binding split barrel"/>
    <property type="match status" value="1"/>
</dbReference>
<feature type="domain" description="Flavin reductase like" evidence="2">
    <location>
        <begin position="21"/>
        <end position="163"/>
    </location>
</feature>
<dbReference type="Gene3D" id="2.30.110.10">
    <property type="entry name" value="Electron Transport, Fmn-binding Protein, Chain A"/>
    <property type="match status" value="1"/>
</dbReference>
<evidence type="ECO:0000313" key="4">
    <source>
        <dbReference type="Proteomes" id="UP000017819"/>
    </source>
</evidence>
<dbReference type="eggNOG" id="COG1853">
    <property type="taxonomic scope" value="Bacteria"/>
</dbReference>
<dbReference type="PANTHER" id="PTHR30466:SF1">
    <property type="entry name" value="FMN REDUCTASE (NADH) RUTF"/>
    <property type="match status" value="1"/>
</dbReference>
<dbReference type="SMART" id="SM00903">
    <property type="entry name" value="Flavin_Reduct"/>
    <property type="match status" value="1"/>
</dbReference>
<dbReference type="AlphaFoldDB" id="V4RAW4"/>
<dbReference type="Pfam" id="PF01613">
    <property type="entry name" value="Flavin_Reduct"/>
    <property type="match status" value="1"/>
</dbReference>
<dbReference type="GO" id="GO:0042602">
    <property type="term" value="F:riboflavin reductase (NADPH) activity"/>
    <property type="evidence" value="ECO:0007669"/>
    <property type="project" value="TreeGrafter"/>
</dbReference>
<dbReference type="GO" id="GO:0004497">
    <property type="term" value="F:monooxygenase activity"/>
    <property type="evidence" value="ECO:0007669"/>
    <property type="project" value="UniProtKB-KW"/>
</dbReference>
<keyword evidence="3" id="KW-0503">Monooxygenase</keyword>
<accession>V4RAW4</accession>
<keyword evidence="1 3" id="KW-0560">Oxidoreductase</keyword>
<sequence>MQVSAANEIERVDPDAFRRAMGSFATGVAVVTSIQEGAYHGMTMNALTSVSLDPCLLLICCRTGSQTGRAIKTSGEFVVNVLAEHQNELSARFVGSVEERFSGLEIEHTEVGVPMLPGALAHIGCRVHAVHPGGDHDIIVGEVRFCRAEAGDPLVFHRGAFGGFARGTRR</sequence>
<protein>
    <submittedName>
        <fullName evidence="3">Nitrilotriacetate monooxygenase component B</fullName>
        <ecNumber evidence="3">1.14.13.-</ecNumber>
    </submittedName>
</protein>
<dbReference type="InterPro" id="IPR012349">
    <property type="entry name" value="Split_barrel_FMN-bd"/>
</dbReference>